<feature type="transmembrane region" description="Helical" evidence="5">
    <location>
        <begin position="17"/>
        <end position="35"/>
    </location>
</feature>
<protein>
    <submittedName>
        <fullName evidence="6">WAT1-related protein</fullName>
    </submittedName>
</protein>
<keyword evidence="2 5" id="KW-1133">Transmembrane helix</keyword>
<gene>
    <name evidence="6" type="ORF">SDJN03_04283</name>
</gene>
<evidence type="ECO:0000256" key="3">
    <source>
        <dbReference type="ARBA" id="ARBA00023136"/>
    </source>
</evidence>
<accession>A0AAV6NV27</accession>
<dbReference type="GO" id="GO:0016020">
    <property type="term" value="C:membrane"/>
    <property type="evidence" value="ECO:0007669"/>
    <property type="project" value="InterPro"/>
</dbReference>
<reference evidence="6 7" key="1">
    <citation type="journal article" date="2021" name="Hortic Res">
        <title>The domestication of Cucurbita argyrosperma as revealed by the genome of its wild relative.</title>
        <authorList>
            <person name="Barrera-Redondo J."/>
            <person name="Sanchez-de la Vega G."/>
            <person name="Aguirre-Liguori J.A."/>
            <person name="Castellanos-Morales G."/>
            <person name="Gutierrez-Guerrero Y.T."/>
            <person name="Aguirre-Dugua X."/>
            <person name="Aguirre-Planter E."/>
            <person name="Tenaillon M.I."/>
            <person name="Lira-Saade R."/>
            <person name="Eguiarte L.E."/>
        </authorList>
    </citation>
    <scope>NUCLEOTIDE SEQUENCE [LARGE SCALE GENOMIC DNA]</scope>
    <source>
        <strain evidence="6">JBR-2021</strain>
    </source>
</reference>
<dbReference type="AlphaFoldDB" id="A0AAV6NV27"/>
<proteinExistence type="predicted"/>
<evidence type="ECO:0000313" key="7">
    <source>
        <dbReference type="Proteomes" id="UP000685013"/>
    </source>
</evidence>
<organism evidence="6 7">
    <name type="scientific">Cucurbita argyrosperma subsp. sororia</name>
    <dbReference type="NCBI Taxonomy" id="37648"/>
    <lineage>
        <taxon>Eukaryota</taxon>
        <taxon>Viridiplantae</taxon>
        <taxon>Streptophyta</taxon>
        <taxon>Embryophyta</taxon>
        <taxon>Tracheophyta</taxon>
        <taxon>Spermatophyta</taxon>
        <taxon>Magnoliopsida</taxon>
        <taxon>eudicotyledons</taxon>
        <taxon>Gunneridae</taxon>
        <taxon>Pentapetalae</taxon>
        <taxon>rosids</taxon>
        <taxon>fabids</taxon>
        <taxon>Cucurbitales</taxon>
        <taxon>Cucurbitaceae</taxon>
        <taxon>Cucurbiteae</taxon>
        <taxon>Cucurbita</taxon>
    </lineage>
</organism>
<dbReference type="GO" id="GO:0022857">
    <property type="term" value="F:transmembrane transporter activity"/>
    <property type="evidence" value="ECO:0007669"/>
    <property type="project" value="InterPro"/>
</dbReference>
<keyword evidence="7" id="KW-1185">Reference proteome</keyword>
<feature type="non-terminal residue" evidence="6">
    <location>
        <position position="1"/>
    </location>
</feature>
<dbReference type="PANTHER" id="PTHR31218">
    <property type="entry name" value="WAT1-RELATED PROTEIN"/>
    <property type="match status" value="1"/>
</dbReference>
<dbReference type="Proteomes" id="UP000685013">
    <property type="component" value="Chromosome 3"/>
</dbReference>
<evidence type="ECO:0000256" key="4">
    <source>
        <dbReference type="SAM" id="MobiDB-lite"/>
    </source>
</evidence>
<comment type="caution">
    <text evidence="6">The sequence shown here is derived from an EMBL/GenBank/DDBJ whole genome shotgun (WGS) entry which is preliminary data.</text>
</comment>
<sequence length="80" mass="8790">MVIVAIMSSFILGERLYFGRILGAGVIIVGLYLVVWGKNKDGNSSNEDLKLPIKQTTDMQESSSSVQELNSVDSNNEQKL</sequence>
<keyword evidence="3 5" id="KW-0472">Membrane</keyword>
<evidence type="ECO:0000256" key="1">
    <source>
        <dbReference type="ARBA" id="ARBA00022692"/>
    </source>
</evidence>
<evidence type="ECO:0000313" key="6">
    <source>
        <dbReference type="EMBL" id="KAG6603674.1"/>
    </source>
</evidence>
<keyword evidence="1 5" id="KW-0812">Transmembrane</keyword>
<name>A0AAV6NV27_9ROSI</name>
<feature type="region of interest" description="Disordered" evidence="4">
    <location>
        <begin position="56"/>
        <end position="80"/>
    </location>
</feature>
<dbReference type="EMBL" id="JAGKQH010000003">
    <property type="protein sequence ID" value="KAG6603674.1"/>
    <property type="molecule type" value="Genomic_DNA"/>
</dbReference>
<evidence type="ECO:0000256" key="5">
    <source>
        <dbReference type="SAM" id="Phobius"/>
    </source>
</evidence>
<dbReference type="InterPro" id="IPR030184">
    <property type="entry name" value="WAT1-related"/>
</dbReference>
<evidence type="ECO:0000256" key="2">
    <source>
        <dbReference type="ARBA" id="ARBA00022989"/>
    </source>
</evidence>